<evidence type="ECO:0000313" key="3">
    <source>
        <dbReference type="Proteomes" id="UP000297540"/>
    </source>
</evidence>
<dbReference type="OrthoDB" id="9802590at2"/>
<dbReference type="Proteomes" id="UP000297540">
    <property type="component" value="Unassembled WGS sequence"/>
</dbReference>
<dbReference type="PANTHER" id="PTHR34610">
    <property type="entry name" value="SSL7007 PROTEIN"/>
    <property type="match status" value="1"/>
</dbReference>
<dbReference type="AlphaFoldDB" id="A0A4Y8SCD4"/>
<gene>
    <name evidence="2" type="ORF">E2R66_15070</name>
</gene>
<keyword evidence="3" id="KW-1185">Reference proteome</keyword>
<evidence type="ECO:0000259" key="1">
    <source>
        <dbReference type="Pfam" id="PF13470"/>
    </source>
</evidence>
<feature type="domain" description="PIN" evidence="1">
    <location>
        <begin position="9"/>
        <end position="98"/>
    </location>
</feature>
<dbReference type="PANTHER" id="PTHR34610:SF3">
    <property type="entry name" value="SSL7007 PROTEIN"/>
    <property type="match status" value="1"/>
</dbReference>
<dbReference type="EMBL" id="SOZE01000014">
    <property type="protein sequence ID" value="TFF36763.1"/>
    <property type="molecule type" value="Genomic_DNA"/>
</dbReference>
<organism evidence="2 3">
    <name type="scientific">Mucilaginibacter psychrotolerans</name>
    <dbReference type="NCBI Taxonomy" id="1524096"/>
    <lineage>
        <taxon>Bacteria</taxon>
        <taxon>Pseudomonadati</taxon>
        <taxon>Bacteroidota</taxon>
        <taxon>Sphingobacteriia</taxon>
        <taxon>Sphingobacteriales</taxon>
        <taxon>Sphingobacteriaceae</taxon>
        <taxon>Mucilaginibacter</taxon>
    </lineage>
</organism>
<dbReference type="NCBIfam" id="TIGR00305">
    <property type="entry name" value="putative toxin-antitoxin system toxin component, PIN family"/>
    <property type="match status" value="1"/>
</dbReference>
<dbReference type="Pfam" id="PF13470">
    <property type="entry name" value="PIN_3"/>
    <property type="match status" value="1"/>
</dbReference>
<dbReference type="InterPro" id="IPR002850">
    <property type="entry name" value="PIN_toxin-like"/>
</dbReference>
<reference evidence="2 3" key="1">
    <citation type="journal article" date="2017" name="Int. J. Syst. Evol. Microbiol.">
        <title>Mucilaginibacterpsychrotolerans sp. nov., isolated from peatlands.</title>
        <authorList>
            <person name="Deng Y."/>
            <person name="Shen L."/>
            <person name="Xu B."/>
            <person name="Liu Y."/>
            <person name="Gu Z."/>
            <person name="Liu H."/>
            <person name="Zhou Y."/>
        </authorList>
    </citation>
    <scope>NUCLEOTIDE SEQUENCE [LARGE SCALE GENOMIC DNA]</scope>
    <source>
        <strain evidence="2 3">NH7-4</strain>
    </source>
</reference>
<protein>
    <submittedName>
        <fullName evidence="2">Putative toxin-antitoxin system toxin component, PIN family</fullName>
    </submittedName>
</protein>
<comment type="caution">
    <text evidence="2">The sequence shown here is derived from an EMBL/GenBank/DDBJ whole genome shotgun (WGS) entry which is preliminary data.</text>
</comment>
<proteinExistence type="predicted"/>
<sequence length="128" mass="14487">MVAIGVKSRFRPIWAAFLDLEFELVVSDEILYEYEEILQQHARSGIAGFVMEVFAESTNVIHPQVYYTWNAIKSDPDDNKFFDTAVAGNADFIVTNDAHFNVLKHLPFPSVNVISANDFLGFIENSLI</sequence>
<name>A0A4Y8SCD4_9SPHI</name>
<accession>A0A4Y8SCD4</accession>
<dbReference type="InterPro" id="IPR002716">
    <property type="entry name" value="PIN_dom"/>
</dbReference>
<evidence type="ECO:0000313" key="2">
    <source>
        <dbReference type="EMBL" id="TFF36763.1"/>
    </source>
</evidence>